<dbReference type="PANTHER" id="PTHR24058">
    <property type="entry name" value="DUAL SPECIFICITY PROTEIN KINASE"/>
    <property type="match status" value="1"/>
</dbReference>
<feature type="region of interest" description="Disordered" evidence="11">
    <location>
        <begin position="1316"/>
        <end position="1344"/>
    </location>
</feature>
<feature type="compositionally biased region" description="Low complexity" evidence="11">
    <location>
        <begin position="1186"/>
        <end position="1201"/>
    </location>
</feature>
<feature type="compositionally biased region" description="Low complexity" evidence="11">
    <location>
        <begin position="1018"/>
        <end position="1031"/>
    </location>
</feature>
<feature type="compositionally biased region" description="Low complexity" evidence="11">
    <location>
        <begin position="917"/>
        <end position="931"/>
    </location>
</feature>
<feature type="domain" description="Protein kinase" evidence="12">
    <location>
        <begin position="568"/>
        <end position="901"/>
    </location>
</feature>
<feature type="region of interest" description="Disordered" evidence="11">
    <location>
        <begin position="907"/>
        <end position="955"/>
    </location>
</feature>
<feature type="compositionally biased region" description="Polar residues" evidence="11">
    <location>
        <begin position="221"/>
        <end position="254"/>
    </location>
</feature>
<dbReference type="FunFam" id="1.10.510.10:FF:000380">
    <property type="entry name" value="Serine/threonine-protein kinase ppk15"/>
    <property type="match status" value="1"/>
</dbReference>
<dbReference type="Pfam" id="PF00069">
    <property type="entry name" value="Pkinase"/>
    <property type="match status" value="1"/>
</dbReference>
<feature type="compositionally biased region" description="Low complexity" evidence="11">
    <location>
        <begin position="114"/>
        <end position="177"/>
    </location>
</feature>
<keyword evidence="14" id="KW-1185">Reference proteome</keyword>
<feature type="compositionally biased region" description="Polar residues" evidence="11">
    <location>
        <begin position="979"/>
        <end position="988"/>
    </location>
</feature>
<dbReference type="GO" id="GO:0005634">
    <property type="term" value="C:nucleus"/>
    <property type="evidence" value="ECO:0007669"/>
    <property type="project" value="TreeGrafter"/>
</dbReference>
<evidence type="ECO:0000256" key="4">
    <source>
        <dbReference type="ARBA" id="ARBA00022527"/>
    </source>
</evidence>
<feature type="compositionally biased region" description="Low complexity" evidence="11">
    <location>
        <begin position="40"/>
        <end position="51"/>
    </location>
</feature>
<feature type="compositionally biased region" description="Polar residues" evidence="11">
    <location>
        <begin position="311"/>
        <end position="347"/>
    </location>
</feature>
<keyword evidence="4" id="KW-0723">Serine/threonine-protein kinase</keyword>
<feature type="region of interest" description="Disordered" evidence="11">
    <location>
        <begin position="968"/>
        <end position="994"/>
    </location>
</feature>
<evidence type="ECO:0000256" key="3">
    <source>
        <dbReference type="ARBA" id="ARBA00022490"/>
    </source>
</evidence>
<dbReference type="FunFam" id="3.30.200.20:FF:000087">
    <property type="entry name" value="Dual specificity tyrosine-phosphorylation-regulated kinase 1A"/>
    <property type="match status" value="1"/>
</dbReference>
<feature type="region of interest" description="Disordered" evidence="11">
    <location>
        <begin position="1278"/>
        <end position="1297"/>
    </location>
</feature>
<dbReference type="InterPro" id="IPR011009">
    <property type="entry name" value="Kinase-like_dom_sf"/>
</dbReference>
<feature type="binding site" evidence="10">
    <location>
        <position position="597"/>
    </location>
    <ligand>
        <name>ATP</name>
        <dbReference type="ChEBI" id="CHEBI:30616"/>
    </ligand>
</feature>
<evidence type="ECO:0000259" key="12">
    <source>
        <dbReference type="PROSITE" id="PS50011"/>
    </source>
</evidence>
<dbReference type="EMBL" id="CCYA01000243">
    <property type="protein sequence ID" value="CEH14486.1"/>
    <property type="molecule type" value="Genomic_DNA"/>
</dbReference>
<feature type="compositionally biased region" description="Polar residues" evidence="11">
    <location>
        <begin position="292"/>
        <end position="304"/>
    </location>
</feature>
<dbReference type="GO" id="GO:0005737">
    <property type="term" value="C:cytoplasm"/>
    <property type="evidence" value="ECO:0007669"/>
    <property type="project" value="UniProtKB-SubCell"/>
</dbReference>
<dbReference type="Gene3D" id="1.10.510.10">
    <property type="entry name" value="Transferase(Phosphotransferase) domain 1"/>
    <property type="match status" value="1"/>
</dbReference>
<dbReference type="SUPFAM" id="SSF56112">
    <property type="entry name" value="Protein kinase-like (PK-like)"/>
    <property type="match status" value="1"/>
</dbReference>
<feature type="compositionally biased region" description="Low complexity" evidence="11">
    <location>
        <begin position="255"/>
        <end position="272"/>
    </location>
</feature>
<dbReference type="InterPro" id="IPR000719">
    <property type="entry name" value="Prot_kinase_dom"/>
</dbReference>
<feature type="compositionally biased region" description="Polar residues" evidence="11">
    <location>
        <begin position="1032"/>
        <end position="1055"/>
    </location>
</feature>
<feature type="region of interest" description="Disordered" evidence="11">
    <location>
        <begin position="1075"/>
        <end position="1126"/>
    </location>
</feature>
<evidence type="ECO:0000313" key="13">
    <source>
        <dbReference type="EMBL" id="CEH14486.1"/>
    </source>
</evidence>
<dbReference type="STRING" id="401625.A0A0P1BFP9"/>
<feature type="compositionally biased region" description="Polar residues" evidence="11">
    <location>
        <begin position="84"/>
        <end position="99"/>
    </location>
</feature>
<feature type="region of interest" description="Disordered" evidence="11">
    <location>
        <begin position="1"/>
        <end position="419"/>
    </location>
</feature>
<keyword evidence="6" id="KW-0808">Transferase</keyword>
<dbReference type="InterPro" id="IPR050494">
    <property type="entry name" value="Ser_Thr_dual-spec_kinase"/>
</dbReference>
<feature type="region of interest" description="Disordered" evidence="11">
    <location>
        <begin position="1141"/>
        <end position="1242"/>
    </location>
</feature>
<proteinExistence type="inferred from homology"/>
<keyword evidence="5" id="KW-0597">Phosphoprotein</keyword>
<evidence type="ECO:0000256" key="9">
    <source>
        <dbReference type="ARBA" id="ARBA00022840"/>
    </source>
</evidence>
<organism evidence="13 14">
    <name type="scientific">Ceraceosorus bombacis</name>
    <dbReference type="NCBI Taxonomy" id="401625"/>
    <lineage>
        <taxon>Eukaryota</taxon>
        <taxon>Fungi</taxon>
        <taxon>Dikarya</taxon>
        <taxon>Basidiomycota</taxon>
        <taxon>Ustilaginomycotina</taxon>
        <taxon>Exobasidiomycetes</taxon>
        <taxon>Ceraceosorales</taxon>
        <taxon>Ceraceosoraceae</taxon>
        <taxon>Ceraceosorus</taxon>
    </lineage>
</organism>
<feature type="compositionally biased region" description="Polar residues" evidence="11">
    <location>
        <begin position="943"/>
        <end position="952"/>
    </location>
</feature>
<evidence type="ECO:0000256" key="7">
    <source>
        <dbReference type="ARBA" id="ARBA00022741"/>
    </source>
</evidence>
<comment type="subcellular location">
    <subcellularLocation>
        <location evidence="1">Cytoplasm</location>
    </subcellularLocation>
</comment>
<dbReference type="InterPro" id="IPR017441">
    <property type="entry name" value="Protein_kinase_ATP_BS"/>
</dbReference>
<feature type="compositionally biased region" description="Low complexity" evidence="11">
    <location>
        <begin position="1209"/>
        <end position="1231"/>
    </location>
</feature>
<feature type="compositionally biased region" description="Polar residues" evidence="11">
    <location>
        <begin position="58"/>
        <end position="73"/>
    </location>
</feature>
<evidence type="ECO:0000256" key="11">
    <source>
        <dbReference type="SAM" id="MobiDB-lite"/>
    </source>
</evidence>
<evidence type="ECO:0000256" key="8">
    <source>
        <dbReference type="ARBA" id="ARBA00022777"/>
    </source>
</evidence>
<accession>A0A0P1BFP9</accession>
<feature type="compositionally biased region" description="Polar residues" evidence="11">
    <location>
        <begin position="1080"/>
        <end position="1089"/>
    </location>
</feature>
<keyword evidence="9 10" id="KW-0067">ATP-binding</keyword>
<name>A0A0P1BFP9_9BASI</name>
<dbReference type="PROSITE" id="PS50011">
    <property type="entry name" value="PROTEIN_KINASE_DOM"/>
    <property type="match status" value="1"/>
</dbReference>
<evidence type="ECO:0000313" key="14">
    <source>
        <dbReference type="Proteomes" id="UP000054845"/>
    </source>
</evidence>
<protein>
    <submittedName>
        <fullName evidence="13">Kinase-like protein</fullName>
    </submittedName>
</protein>
<dbReference type="CDD" id="cd14212">
    <property type="entry name" value="PKc_YAK1"/>
    <property type="match status" value="1"/>
</dbReference>
<dbReference type="SMART" id="SM00220">
    <property type="entry name" value="S_TKc"/>
    <property type="match status" value="1"/>
</dbReference>
<feature type="compositionally biased region" description="Low complexity" evidence="11">
    <location>
        <begin position="356"/>
        <end position="378"/>
    </location>
</feature>
<keyword evidence="3" id="KW-0963">Cytoplasm</keyword>
<comment type="similarity">
    <text evidence="2">Belongs to the protein kinase superfamily. CMGC Ser/Thr protein kinase family. MNB/DYRK subfamily.</text>
</comment>
<evidence type="ECO:0000256" key="10">
    <source>
        <dbReference type="PROSITE-ProRule" id="PRU10141"/>
    </source>
</evidence>
<dbReference type="Gene3D" id="3.30.200.20">
    <property type="entry name" value="Phosphorylase Kinase, domain 1"/>
    <property type="match status" value="1"/>
</dbReference>
<sequence>MARPHSGYGGPEDFSPGGQQQQHIINMGPSGVDPSRQLPSHHSAAVAATSHRQLSPMHHNSQYAPRDVQSTSPRGAPYGMDTLSALSATSPVGSNNVATYASPRLAQAGGLGAGLAPSSGSGSGSSGANLGRSQSLGHAAYQQQRQAQTMQQQYGQQGSQHGIHQQMPASSPASQQSYGDAGGGYHRSREHAQPSYSEGSTSYGVPAHAQSGGPSGLSLLPTISNQIQSGSLSSPYSPHRNSMFETSPNASHTYAAQPPMSRSPASAALRSPYAPPSTAAHGNLSPSAPYHPQQQVAHHQSSLHQRPVSMLDSSTYGSSPRSAFTDTSGASPSQRYSPLHASTSSGRSGLRTATHDGSSSGLPLHHLSGSGSGTDSLPYAFSPGSQVHSTMSPAMQSPYQPLHASAGPPRNALPAGSAGSYVLPSAERDRRASMVASSFAPGATEGREWRQSVGSAAKPSHRRPPQEGFRKVRELGDLRPSLQVAQQGAGRRADPAGGHVSPLKAVTTYLHHTYHLVNPAFVYELSFNPRRVLTKPSKPMHNDGMDNEDSDYILYVNDFLGADEGNRYLILDVLGQGTFGQVVKCQNMKTHEIVAVKVIKNKPAYFSQSMMEVTILEMLNGSWDPNDEHHILRLRDTFIHAKHLCLVFELLSSNLYELIKQNGFKGLSTSLVRVFTAQLLDSLTVLNEARLIHCDLKPENILLKTLQTPSIKLVDFGSACHEKQTVYTYIQSRFYRSPEVLLGLPYSSMIDMWSLGCIAVELFLGLPLFPGTSEYNQITRIVEMLGLPPSYMLDQGKQTSEFFNIAQDEWGRKSYRLKSIDQYQKERNPNPPEQPSKRYFQATTLPDIVKTYPMARKSGKPADVQKEMANRTSFIDFVTGLLSMDPAQRWTPQQAKLHPFITGERFLKPFKPPATPLSPTSSLKSKASSPSNDSAKHPYGGLPQTTAQSSGRAYQDAAAYNQHLAQQQAYNSAHHARQTLPSASNNPYVQDATAQAQAQAQAQAKAAVKAQAHQQQLQASALAHAHQAASSPQGFVSPSGSGSTIQNRSRSNTMTRMDAVPPQLAKMGLEASPLSGSVALGSTRQSLTPVDSRDWDRRQQPHLQQNGLVGMSPGGTGAAGGGKLRGASQYQPLDAAQQQWRGNSPLQGSAGGYLPSHQGGSGFSVVVDGQDRRLVNPHDQHGAGGSSLSALASPSGGSSLPIAQPPPAAYASPSSAHAQASRFQSSSSAHQPPGQTYGAAGMSFDPYDTGIAQLMPALKPTQYQGSGGSTASTQRHSMALLPGQGGSGGSSHSHAGGAYGSGLVPGALLPSPNMSNPDDAFGILPSFDPNSKRRYSSAQGHQNF</sequence>
<dbReference type="GO" id="GO:0004674">
    <property type="term" value="F:protein serine/threonine kinase activity"/>
    <property type="evidence" value="ECO:0007669"/>
    <property type="project" value="UniProtKB-KW"/>
</dbReference>
<dbReference type="Proteomes" id="UP000054845">
    <property type="component" value="Unassembled WGS sequence"/>
</dbReference>
<dbReference type="PROSITE" id="PS00108">
    <property type="entry name" value="PROTEIN_KINASE_ST"/>
    <property type="match status" value="1"/>
</dbReference>
<feature type="compositionally biased region" description="Gly residues" evidence="11">
    <location>
        <begin position="1112"/>
        <end position="1124"/>
    </location>
</feature>
<dbReference type="GO" id="GO:0004713">
    <property type="term" value="F:protein tyrosine kinase activity"/>
    <property type="evidence" value="ECO:0007669"/>
    <property type="project" value="TreeGrafter"/>
</dbReference>
<dbReference type="PROSITE" id="PS00107">
    <property type="entry name" value="PROTEIN_KINASE_ATP"/>
    <property type="match status" value="1"/>
</dbReference>
<evidence type="ECO:0000256" key="6">
    <source>
        <dbReference type="ARBA" id="ARBA00022679"/>
    </source>
</evidence>
<evidence type="ECO:0000256" key="1">
    <source>
        <dbReference type="ARBA" id="ARBA00004496"/>
    </source>
</evidence>
<evidence type="ECO:0000256" key="5">
    <source>
        <dbReference type="ARBA" id="ARBA00022553"/>
    </source>
</evidence>
<feature type="compositionally biased region" description="Basic and acidic residues" evidence="11">
    <location>
        <begin position="1169"/>
        <end position="1181"/>
    </location>
</feature>
<feature type="compositionally biased region" description="Polar residues" evidence="11">
    <location>
        <begin position="383"/>
        <end position="399"/>
    </location>
</feature>
<keyword evidence="7 10" id="KW-0547">Nucleotide-binding</keyword>
<dbReference type="GO" id="GO:0005524">
    <property type="term" value="F:ATP binding"/>
    <property type="evidence" value="ECO:0007669"/>
    <property type="project" value="UniProtKB-UniRule"/>
</dbReference>
<feature type="region of interest" description="Disordered" evidence="11">
    <location>
        <begin position="443"/>
        <end position="467"/>
    </location>
</feature>
<feature type="compositionally biased region" description="Polar residues" evidence="11">
    <location>
        <begin position="194"/>
        <end position="203"/>
    </location>
</feature>
<reference evidence="13 14" key="1">
    <citation type="submission" date="2014-09" db="EMBL/GenBank/DDBJ databases">
        <authorList>
            <person name="Magalhaes I.L.F."/>
            <person name="Oliveira U."/>
            <person name="Santos F.R."/>
            <person name="Vidigal T.H.D.A."/>
            <person name="Brescovit A.D."/>
            <person name="Santos A.J."/>
        </authorList>
    </citation>
    <scope>NUCLEOTIDE SEQUENCE [LARGE SCALE GENOMIC DNA]</scope>
</reference>
<keyword evidence="8 13" id="KW-0418">Kinase</keyword>
<evidence type="ECO:0000256" key="2">
    <source>
        <dbReference type="ARBA" id="ARBA00008867"/>
    </source>
</evidence>
<dbReference type="OrthoDB" id="9332038at2759"/>
<feature type="region of interest" description="Disordered" evidence="11">
    <location>
        <begin position="1018"/>
        <end position="1055"/>
    </location>
</feature>
<dbReference type="PANTHER" id="PTHR24058:SF17">
    <property type="entry name" value="HOMEODOMAIN INTERACTING PROTEIN KINASE, ISOFORM D"/>
    <property type="match status" value="1"/>
</dbReference>
<dbReference type="InterPro" id="IPR008271">
    <property type="entry name" value="Ser/Thr_kinase_AS"/>
</dbReference>